<comment type="similarity">
    <text evidence="1">Belongs to the TCP11 family.</text>
</comment>
<dbReference type="Pfam" id="PF05794">
    <property type="entry name" value="Tcp11"/>
    <property type="match status" value="1"/>
</dbReference>
<evidence type="ECO:0000313" key="3">
    <source>
        <dbReference type="EMBL" id="SCZ87663.1"/>
    </source>
</evidence>
<proteinExistence type="inferred from homology"/>
<evidence type="ECO:0000256" key="1">
    <source>
        <dbReference type="ARBA" id="ARBA00010954"/>
    </source>
</evidence>
<dbReference type="InterPro" id="IPR008862">
    <property type="entry name" value="Tcp11"/>
</dbReference>
<feature type="region of interest" description="Disordered" evidence="2">
    <location>
        <begin position="200"/>
        <end position="224"/>
    </location>
</feature>
<gene>
    <name evidence="3" type="ORF">BZ3500_MVSOF-1268-A1-R1_CHR2-2G05129</name>
</gene>
<accession>A0A2X0N716</accession>
<evidence type="ECO:0000256" key="2">
    <source>
        <dbReference type="SAM" id="MobiDB-lite"/>
    </source>
</evidence>
<feature type="region of interest" description="Disordered" evidence="2">
    <location>
        <begin position="140"/>
        <end position="173"/>
    </location>
</feature>
<dbReference type="STRING" id="289078.A0A2X0N716"/>
<feature type="region of interest" description="Disordered" evidence="2">
    <location>
        <begin position="85"/>
        <end position="115"/>
    </location>
</feature>
<feature type="compositionally biased region" description="Basic and acidic residues" evidence="2">
    <location>
        <begin position="600"/>
        <end position="621"/>
    </location>
</feature>
<organism evidence="3 4">
    <name type="scientific">Microbotryum saponariae</name>
    <dbReference type="NCBI Taxonomy" id="289078"/>
    <lineage>
        <taxon>Eukaryota</taxon>
        <taxon>Fungi</taxon>
        <taxon>Dikarya</taxon>
        <taxon>Basidiomycota</taxon>
        <taxon>Pucciniomycotina</taxon>
        <taxon>Microbotryomycetes</taxon>
        <taxon>Microbotryales</taxon>
        <taxon>Microbotryaceae</taxon>
        <taxon>Microbotryum</taxon>
    </lineage>
</organism>
<dbReference type="EMBL" id="FMWP01000010">
    <property type="protein sequence ID" value="SCZ87663.1"/>
    <property type="molecule type" value="Genomic_DNA"/>
</dbReference>
<evidence type="ECO:0000313" key="4">
    <source>
        <dbReference type="Proteomes" id="UP000249723"/>
    </source>
</evidence>
<name>A0A2X0N716_9BASI</name>
<dbReference type="AlphaFoldDB" id="A0A2X0N716"/>
<dbReference type="OrthoDB" id="276323at2759"/>
<sequence>MPAPSPLELLASINQLVLALQRTYLPRATVCTTPPGSWRRQRLDHLSRLLIRLQRLTTRRRQDASDWISLNTLLQHVEQDFLDGLSRGIGSSSGKEAHDDGDDPSNPQYNPLPKRLEGTTHAMRNKLRQVIQEIQQYLQSTSVSTRKRRRPRDSFIPSDHELEHPATGTTPDSLTLREKLDQAYALHLAVHDPLKLEQHRRIGPLPPAPADAEGSPEEGGTVPSLSTVSQILSRLPPHWTETTLSSLRSSEPEVMLDELKALLWKHADSLIPSRLGHGNLKPLLRDTILSPTPRPLSYATFKTKVLQPLFELLGRLCSPARDDQARTLVERLDKSEEVEHVVPLTLDALVLIDQMHLDLRFARKLAKRHLGSEQLDRLEMEKKAIESERRVVWQILRNKEWGTTVLPETGRWIRERGGAEAGSTMEKGIRKAFLEAVFDTRAVECFDINSPTFTSTTMQDGSANQLPLTLLVTAPRIFTLQNHLQALVIVACLNSIASSSVALGPTSQERSMMTRRLWTLLRGIVDSDSESNGKGEGEIKLINLVDEMMQLHRGKPAGEKVTKEENMEEGLKRRVESVLRYEDPVFKLFSRRLKEGVERELDRTSSARLGEDRNVPRELKSGRKVLSSSSTPSTPSTPKPEAGFVSIKGFEDLQEPLGQVLVQLQAILDWVQKVWGEELNWTRSEVSQV</sequence>
<reference evidence="4" key="1">
    <citation type="submission" date="2016-10" db="EMBL/GenBank/DDBJ databases">
        <authorList>
            <person name="Jeantristanb JTB J.-T."/>
            <person name="Ricardo R."/>
        </authorList>
    </citation>
    <scope>NUCLEOTIDE SEQUENCE [LARGE SCALE GENOMIC DNA]</scope>
</reference>
<feature type="region of interest" description="Disordered" evidence="2">
    <location>
        <begin position="600"/>
        <end position="643"/>
    </location>
</feature>
<keyword evidence="4" id="KW-1185">Reference proteome</keyword>
<feature type="compositionally biased region" description="Low complexity" evidence="2">
    <location>
        <begin position="627"/>
        <end position="636"/>
    </location>
</feature>
<dbReference type="Proteomes" id="UP000249723">
    <property type="component" value="Unassembled WGS sequence"/>
</dbReference>
<protein>
    <submittedName>
        <fullName evidence="3">BZ3500_MvSof-1268-A1-R1_Chr2-2g05129 protein</fullName>
    </submittedName>
</protein>